<name>A0A0C3RZA7_PHLG1</name>
<gene>
    <name evidence="2" type="ORF">PHLGIDRAFT_44710</name>
</gene>
<feature type="non-terminal residue" evidence="2">
    <location>
        <position position="151"/>
    </location>
</feature>
<proteinExistence type="predicted"/>
<organism evidence="2 3">
    <name type="scientific">Phlebiopsis gigantea (strain 11061_1 CR5-6)</name>
    <name type="common">White-rot fungus</name>
    <name type="synonym">Peniophora gigantea</name>
    <dbReference type="NCBI Taxonomy" id="745531"/>
    <lineage>
        <taxon>Eukaryota</taxon>
        <taxon>Fungi</taxon>
        <taxon>Dikarya</taxon>
        <taxon>Basidiomycota</taxon>
        <taxon>Agaricomycotina</taxon>
        <taxon>Agaricomycetes</taxon>
        <taxon>Polyporales</taxon>
        <taxon>Phanerochaetaceae</taxon>
        <taxon>Phlebiopsis</taxon>
    </lineage>
</organism>
<feature type="non-terminal residue" evidence="2">
    <location>
        <position position="1"/>
    </location>
</feature>
<dbReference type="AlphaFoldDB" id="A0A0C3RZA7"/>
<reference evidence="2 3" key="1">
    <citation type="journal article" date="2014" name="PLoS Genet.">
        <title>Analysis of the Phlebiopsis gigantea genome, transcriptome and secretome provides insight into its pioneer colonization strategies of wood.</title>
        <authorList>
            <person name="Hori C."/>
            <person name="Ishida T."/>
            <person name="Igarashi K."/>
            <person name="Samejima M."/>
            <person name="Suzuki H."/>
            <person name="Master E."/>
            <person name="Ferreira P."/>
            <person name="Ruiz-Duenas F.J."/>
            <person name="Held B."/>
            <person name="Canessa P."/>
            <person name="Larrondo L.F."/>
            <person name="Schmoll M."/>
            <person name="Druzhinina I.S."/>
            <person name="Kubicek C.P."/>
            <person name="Gaskell J.A."/>
            <person name="Kersten P."/>
            <person name="St John F."/>
            <person name="Glasner J."/>
            <person name="Sabat G."/>
            <person name="Splinter BonDurant S."/>
            <person name="Syed K."/>
            <person name="Yadav J."/>
            <person name="Mgbeahuruike A.C."/>
            <person name="Kovalchuk A."/>
            <person name="Asiegbu F.O."/>
            <person name="Lackner G."/>
            <person name="Hoffmeister D."/>
            <person name="Rencoret J."/>
            <person name="Gutierrez A."/>
            <person name="Sun H."/>
            <person name="Lindquist E."/>
            <person name="Barry K."/>
            <person name="Riley R."/>
            <person name="Grigoriev I.V."/>
            <person name="Henrissat B."/>
            <person name="Kues U."/>
            <person name="Berka R.M."/>
            <person name="Martinez A.T."/>
            <person name="Covert S.F."/>
            <person name="Blanchette R.A."/>
            <person name="Cullen D."/>
        </authorList>
    </citation>
    <scope>NUCLEOTIDE SEQUENCE [LARGE SCALE GENOMIC DNA]</scope>
    <source>
        <strain evidence="2 3">11061_1 CR5-6</strain>
    </source>
</reference>
<evidence type="ECO:0000313" key="2">
    <source>
        <dbReference type="EMBL" id="KIP07666.1"/>
    </source>
</evidence>
<evidence type="ECO:0000256" key="1">
    <source>
        <dbReference type="SAM" id="MobiDB-lite"/>
    </source>
</evidence>
<feature type="region of interest" description="Disordered" evidence="1">
    <location>
        <begin position="57"/>
        <end position="76"/>
    </location>
</feature>
<sequence length="151" mass="15950">ICGLQSFYLAVNPSDPTDEGFLGGTPLGREFWRGHRGCGASGSKAFGLFCQKALQNQAQSTPRSASQPGPGGAKKASEVKAEVYLAVRNAVRAASGNRHAEMKWSNHANLAVYGLELVGWPPAVPPRNPSALSAAQNQAVLDALTAGRMWF</sequence>
<evidence type="ECO:0000313" key="3">
    <source>
        <dbReference type="Proteomes" id="UP000053257"/>
    </source>
</evidence>
<accession>A0A0C3RZA7</accession>
<dbReference type="OrthoDB" id="3223825at2759"/>
<feature type="compositionally biased region" description="Polar residues" evidence="1">
    <location>
        <begin position="57"/>
        <end position="67"/>
    </location>
</feature>
<protein>
    <submittedName>
        <fullName evidence="2">Uncharacterized protein</fullName>
    </submittedName>
</protein>
<dbReference type="EMBL" id="KN840493">
    <property type="protein sequence ID" value="KIP07666.1"/>
    <property type="molecule type" value="Genomic_DNA"/>
</dbReference>
<dbReference type="Proteomes" id="UP000053257">
    <property type="component" value="Unassembled WGS sequence"/>
</dbReference>
<dbReference type="HOGENOM" id="CLU_1735846_0_0_1"/>
<keyword evidence="3" id="KW-1185">Reference proteome</keyword>